<feature type="domain" description="BIG2" evidence="3">
    <location>
        <begin position="605"/>
        <end position="690"/>
    </location>
</feature>
<dbReference type="Pfam" id="PF02368">
    <property type="entry name" value="Big_2"/>
    <property type="match status" value="8"/>
</dbReference>
<accession>A0AAE4QQE0</accession>
<feature type="domain" description="BIG2" evidence="3">
    <location>
        <begin position="240"/>
        <end position="325"/>
    </location>
</feature>
<sequence>MRKKNDLCRNVCYFFLPLFSLFFLPSCAAWPVFTGAAGLTAGKQGGGVGDALMLLLLGGSRPAELDRIEISAPSDNLARGTTLDLKATAIYKDDTHKDITSDASWSSRDQNILRVITHAQIKGMNLGSGNVGISFESKDAEATLTVTAAALSGLSITCINQGTVLPAGTDRQCKLEGIFSDGSVQTLTNDPDAVWNTTQVSVVSIDSNGLANGVAPGTANITASYHGKNASLAVTVSGATLSSIEVTPVNGSYPLGKTHQYVATGIYSDQSNQDLTTQVSWASLNTGVATVSNATGSKGFVSTQGTGNATITATLGAVNGQATLTVTSAILTSISITPANPSVAKGRTLNLTATGVFSDGSVANITNQVTWSSATPAVATVDNSVGSEGKVGGVAAGATNITAGIGGVDSTVSLQVTDAVLDSIQVIADQTSIARGTSTFLQAIGVYSDGTSQNVSDQVAWSSSNASVLQIANLNSVPKREVQSPDTGSLGTARITATLEAVDSYADISVTAATLVSIEVSPTNPSVPAGLTKSFTATGVYTDASTQDLTSQVTWSSSDTSRATISNSNGYKGDATGIATGTTDITAALGGISSNASTLTVTNAVLNSIDITPALPSIATGRNIHLTATGTYSDGSSQNLTTSVAWTSDDTSIASVDNASGREGVASGVSQGNVPIRASLGGVNAAITLNVTAAVLDSIQVTLETSTIAKGTSTRAEARGIFSDGSNLNLSDQVVWSSSNNSVVQIGVLDSGPNQMILLNSPSGGNVGTARITATLSSTSGFADLTVTSPTLVSIQVDPTHPSVSNGLSQNFTATGIYTDGSSQNLTTQVTWASSDNAVATIDNSAGNQGKATTLQVGTTNITASFGAVVSDPSVLTVTAATLTGITIAPTPSLNIAKGLNSNFTATGHYTDGTSRDLTSQATWASSDTSVATASNASGTNGKVTAVQNGTAQITASWGGIQSSNTTVTVTAAVLNSIEISPANFSMAKGNTKQFTATGVYSDTTTLDVTTQVTWTSSDTSKATVSNANGMEGIATGAGTGSATINATLGGISGSTTLTITSAVLVSISVGPTNPFVYTSQTKDFIATGTYSDGSLQNLTTQVTWTSNDTSKATISNSSGTEGRATGVAAGSVTITASLGTISGNTGLTVVFLDTTPPTVVNVMPLTPTAVRITYSEAMNETQAKTAANYKLALTAGLTGICSDNTNFTSSVSVISVSSVSGSGSVYVLTLGSSQTSNAGYTLLVNKPGVTDLSTAPNALDCANYGDFLGQEQIKVVSASCATSNSVILNLSKAPKTGNNTAGSAECTGSTECGNRYKFAGASDLGTINSAKILDGIVCNGAAADAAKVCVVHNLVQTGAQYTIVAANGADGDGFDNSSWGSIRDSLDTENLQSSPRDRTSFLGCGTSPVNFADGPISIDPNASTFGYLADFKSKIYSGPSSTGNGALRFDYDGSLPESIQFAFEKDNTAQDSDATNVSSNTATTRENAIVVPPYVTIGRAGCTVNNATLALGCGPDNESGRGIFSTGSLGGNPYLFLAGAKTVPNGFGEYLFDYIYYSSDPSSNVNFKYIDLGSITGSLTAGTSSLVVLNDRVFAGFAKSSNDGVGLFGGLNAPDFGFVTFNAADAGVGSCTPGSNCDAFDGSKGRRIRIDFLPYFGGPSTGILGANNNSHLNWAYYIGVDSMFVFKNRIYAANGGLHAVGHNGSIIRSTSADPTTACTGPDTCTAWVEIGPRSNSKWHNSPTNNFFSLELNKFYDLIPGDRAFAQFAEFNNNLYVTRNVCVQSSQALGIRSAPGNVTGCTDGTNTNRRAQLWKCDPTVSGNATECDALDWSVVGDDGSGITNMGDSTNRTITMVVKNGSYLYIGYDNPAGIRIYRTNAANPASSSASWTQVAGNGLTDTTNVQQIFSAVSVPSGGINYLYVSVGKNGVPVRTYRQQN</sequence>
<dbReference type="InterPro" id="IPR014755">
    <property type="entry name" value="Cu-Rt/internalin_Ig-like"/>
</dbReference>
<dbReference type="InterPro" id="IPR008964">
    <property type="entry name" value="Invasin/intimin_cell_adhesion"/>
</dbReference>
<feature type="domain" description="BIG2" evidence="3">
    <location>
        <begin position="64"/>
        <end position="145"/>
    </location>
</feature>
<feature type="chain" id="PRO_5041926891" evidence="2">
    <location>
        <begin position="29"/>
        <end position="1939"/>
    </location>
</feature>
<keyword evidence="1 2" id="KW-0732">Signal</keyword>
<name>A0AAE4QQE0_9LEPT</name>
<feature type="domain" description="BIG2" evidence="3">
    <location>
        <begin position="514"/>
        <end position="599"/>
    </location>
</feature>
<dbReference type="FunFam" id="2.60.40.1080:FF:000001">
    <property type="entry name" value="Bacterial Ig-like domain, group 2"/>
    <property type="match status" value="8"/>
</dbReference>
<dbReference type="Gene3D" id="2.60.40.1080">
    <property type="match status" value="12"/>
</dbReference>
<dbReference type="SUPFAM" id="SSF49373">
    <property type="entry name" value="Invasin/intimin cell-adhesion fragments"/>
    <property type="match status" value="4"/>
</dbReference>
<gene>
    <name evidence="4" type="ORF">CH379_016290</name>
</gene>
<dbReference type="EMBL" id="NPEF02000020">
    <property type="protein sequence ID" value="MDV6237193.1"/>
    <property type="molecule type" value="Genomic_DNA"/>
</dbReference>
<feature type="domain" description="BIG2" evidence="3">
    <location>
        <begin position="791"/>
        <end position="876"/>
    </location>
</feature>
<feature type="domain" description="BIG2" evidence="3">
    <location>
        <begin position="974"/>
        <end position="1059"/>
    </location>
</feature>
<feature type="domain" description="BIG2" evidence="3">
    <location>
        <begin position="695"/>
        <end position="786"/>
    </location>
</feature>
<feature type="domain" description="BIG2" evidence="3">
    <location>
        <begin position="330"/>
        <end position="415"/>
    </location>
</feature>
<feature type="domain" description="BIG2" evidence="3">
    <location>
        <begin position="420"/>
        <end position="509"/>
    </location>
</feature>
<evidence type="ECO:0000313" key="5">
    <source>
        <dbReference type="Proteomes" id="UP000232122"/>
    </source>
</evidence>
<feature type="signal peptide" evidence="2">
    <location>
        <begin position="1"/>
        <end position="28"/>
    </location>
</feature>
<evidence type="ECO:0000259" key="3">
    <source>
        <dbReference type="SMART" id="SM00635"/>
    </source>
</evidence>
<evidence type="ECO:0000313" key="4">
    <source>
        <dbReference type="EMBL" id="MDV6237193.1"/>
    </source>
</evidence>
<keyword evidence="5" id="KW-1185">Reference proteome</keyword>
<dbReference type="Gene3D" id="2.60.40.1220">
    <property type="match status" value="1"/>
</dbReference>
<evidence type="ECO:0000256" key="1">
    <source>
        <dbReference type="ARBA" id="ARBA00022729"/>
    </source>
</evidence>
<evidence type="ECO:0000256" key="2">
    <source>
        <dbReference type="SAM" id="SignalP"/>
    </source>
</evidence>
<feature type="domain" description="BIG2" evidence="3">
    <location>
        <begin position="1064"/>
        <end position="1149"/>
    </location>
</feature>
<dbReference type="Proteomes" id="UP000232122">
    <property type="component" value="Unassembled WGS sequence"/>
</dbReference>
<comment type="caution">
    <text evidence="4">The sequence shown here is derived from an EMBL/GenBank/DDBJ whole genome shotgun (WGS) entry which is preliminary data.</text>
</comment>
<organism evidence="4 5">
    <name type="scientific">Leptospira ellisii</name>
    <dbReference type="NCBI Taxonomy" id="2023197"/>
    <lineage>
        <taxon>Bacteria</taxon>
        <taxon>Pseudomonadati</taxon>
        <taxon>Spirochaetota</taxon>
        <taxon>Spirochaetia</taxon>
        <taxon>Leptospirales</taxon>
        <taxon>Leptospiraceae</taxon>
        <taxon>Leptospira</taxon>
    </lineage>
</organism>
<feature type="domain" description="BIG2" evidence="3">
    <location>
        <begin position="150"/>
        <end position="235"/>
    </location>
</feature>
<feature type="domain" description="BIG2" evidence="3">
    <location>
        <begin position="882"/>
        <end position="968"/>
    </location>
</feature>
<dbReference type="SMART" id="SM00635">
    <property type="entry name" value="BID_2"/>
    <property type="match status" value="12"/>
</dbReference>
<dbReference type="InterPro" id="IPR003343">
    <property type="entry name" value="Big_2"/>
</dbReference>
<reference evidence="4 5" key="1">
    <citation type="journal article" date="2018" name="Microb. Genom.">
        <title>Deciphering the unexplored Leptospira diversity from soils uncovers genomic evolution to virulence.</title>
        <authorList>
            <person name="Thibeaux R."/>
            <person name="Iraola G."/>
            <person name="Ferres I."/>
            <person name="Bierque E."/>
            <person name="Girault D."/>
            <person name="Soupe-Gilbert M.E."/>
            <person name="Picardeau M."/>
            <person name="Goarant C."/>
        </authorList>
    </citation>
    <scope>NUCLEOTIDE SEQUENCE [LARGE SCALE GENOMIC DNA]</scope>
    <source>
        <strain evidence="4 5">ATI7-C-A5</strain>
    </source>
</reference>
<proteinExistence type="predicted"/>
<protein>
    <submittedName>
        <fullName evidence="4">Ig-like domain-containing protein</fullName>
    </submittedName>
</protein>